<dbReference type="Pfam" id="PF20181">
    <property type="entry name" value="DUF6544"/>
    <property type="match status" value="1"/>
</dbReference>
<name>A0A1M7U5R1_9ACTN</name>
<dbReference type="Proteomes" id="UP000184428">
    <property type="component" value="Unassembled WGS sequence"/>
</dbReference>
<protein>
    <submittedName>
        <fullName evidence="1">Uncharacterized protein</fullName>
    </submittedName>
</protein>
<accession>A0A1M7U5R1</accession>
<sequence>MRTSTPEQTAAGGARPPRAFLRGVSAAGLPTRPVSTAPVTEADLAGLPPVVARYLRAMGVLGRPRTWSLRAHVTGRFRRRPDQPWMPCDAWQYNSAVEVARLFRMRLLVARVVPMWGWDTYRAGSGRMLGKVVGLVTVADGSGPEFDAGELVTWLNDAVLLAPAMLLDARTRWEPAGGDGFRVSVTDAGRTVSAEVLLDGEGRPRDFRTDDRWADLPGGPVRAPWSTPVRGWTVVDGRPRMTGGAAVWHLPDGEYTYAEMDLVDLVLDVPPGR</sequence>
<dbReference type="InterPro" id="IPR046674">
    <property type="entry name" value="DUF6544"/>
</dbReference>
<evidence type="ECO:0000313" key="1">
    <source>
        <dbReference type="EMBL" id="SHN78369.1"/>
    </source>
</evidence>
<dbReference type="AlphaFoldDB" id="A0A1M7U5R1"/>
<reference evidence="1 2" key="1">
    <citation type="submission" date="2016-12" db="EMBL/GenBank/DDBJ databases">
        <authorList>
            <person name="Song W.-J."/>
            <person name="Kurnit D.M."/>
        </authorList>
    </citation>
    <scope>NUCLEOTIDE SEQUENCE [LARGE SCALE GENOMIC DNA]</scope>
    <source>
        <strain evidence="1 2">DSM 43162</strain>
    </source>
</reference>
<proteinExistence type="predicted"/>
<gene>
    <name evidence="1" type="ORF">SAMN05660350_02605</name>
</gene>
<dbReference type="EMBL" id="FRDM01000012">
    <property type="protein sequence ID" value="SHN78369.1"/>
    <property type="molecule type" value="Genomic_DNA"/>
</dbReference>
<organism evidence="1 2">
    <name type="scientific">Geodermatophilus obscurus</name>
    <dbReference type="NCBI Taxonomy" id="1861"/>
    <lineage>
        <taxon>Bacteria</taxon>
        <taxon>Bacillati</taxon>
        <taxon>Actinomycetota</taxon>
        <taxon>Actinomycetes</taxon>
        <taxon>Geodermatophilales</taxon>
        <taxon>Geodermatophilaceae</taxon>
        <taxon>Geodermatophilus</taxon>
    </lineage>
</organism>
<evidence type="ECO:0000313" key="2">
    <source>
        <dbReference type="Proteomes" id="UP000184428"/>
    </source>
</evidence>